<dbReference type="GO" id="GO:0008017">
    <property type="term" value="F:microtubule binding"/>
    <property type="evidence" value="ECO:0007669"/>
    <property type="project" value="InterPro"/>
</dbReference>
<feature type="compositionally biased region" description="Basic and acidic residues" evidence="1">
    <location>
        <begin position="97"/>
        <end position="132"/>
    </location>
</feature>
<dbReference type="Proteomes" id="UP000562415">
    <property type="component" value="Unassembled WGS sequence"/>
</dbReference>
<dbReference type="InterPro" id="IPR036859">
    <property type="entry name" value="CAP-Gly_dom_sf"/>
</dbReference>
<evidence type="ECO:0000256" key="1">
    <source>
        <dbReference type="SAM" id="MobiDB-lite"/>
    </source>
</evidence>
<feature type="region of interest" description="Disordered" evidence="1">
    <location>
        <begin position="79"/>
        <end position="132"/>
    </location>
</feature>
<dbReference type="EMBL" id="VYZH01002202">
    <property type="protein sequence ID" value="NWS44931.1"/>
    <property type="molecule type" value="Genomic_DNA"/>
</dbReference>
<accession>A0A7K5FJ61</accession>
<dbReference type="GO" id="GO:0005813">
    <property type="term" value="C:centrosome"/>
    <property type="evidence" value="ECO:0007669"/>
    <property type="project" value="InterPro"/>
</dbReference>
<proteinExistence type="predicted"/>
<dbReference type="Gene3D" id="2.30.30.190">
    <property type="entry name" value="CAP Gly-rich-like domain"/>
    <property type="match status" value="1"/>
</dbReference>
<dbReference type="SUPFAM" id="SSF74924">
    <property type="entry name" value="Cap-Gly domain"/>
    <property type="match status" value="1"/>
</dbReference>
<reference evidence="3 4" key="1">
    <citation type="submission" date="2019-09" db="EMBL/GenBank/DDBJ databases">
        <title>Bird 10,000 Genomes (B10K) Project - Family phase.</title>
        <authorList>
            <person name="Zhang G."/>
        </authorList>
    </citation>
    <scope>NUCLEOTIDE SEQUENCE [LARGE SCALE GENOMIC DNA]</scope>
    <source>
        <strain evidence="3">B10K-DU-017-47</strain>
    </source>
</reference>
<dbReference type="Pfam" id="PF01302">
    <property type="entry name" value="CAP_GLY"/>
    <property type="match status" value="1"/>
</dbReference>
<dbReference type="InterPro" id="IPR000938">
    <property type="entry name" value="CAP-Gly_domain"/>
</dbReference>
<evidence type="ECO:0000313" key="4">
    <source>
        <dbReference type="Proteomes" id="UP000562415"/>
    </source>
</evidence>
<protein>
    <submittedName>
        <fullName evidence="3">CE350 protein</fullName>
    </submittedName>
</protein>
<feature type="non-terminal residue" evidence="3">
    <location>
        <position position="192"/>
    </location>
</feature>
<dbReference type="PROSITE" id="PS50245">
    <property type="entry name" value="CAP_GLY_2"/>
    <property type="match status" value="1"/>
</dbReference>
<evidence type="ECO:0000259" key="2">
    <source>
        <dbReference type="PROSITE" id="PS50245"/>
    </source>
</evidence>
<dbReference type="PANTHER" id="PTHR13958">
    <property type="entry name" value="CENTROSOME-ASSOCIATED PROTEIN 350"/>
    <property type="match status" value="1"/>
</dbReference>
<sequence>PLSSFEIGDRVLVKQTQPGTLMFKGQTYFDSGHWAGVALDKAEGDNAGTYKGVKYFECAQHCGVFVRPDEISHLFGARENDSSYTGDEDSDSSYDDESFKGDCKYSEGDEQRAGFTEEKAEDTNSVRGSEVKETQARLHTALLSGKGQKFPHCDQCNEFLCQINLTCLRSDTEKPEPTQIKQRTLANVIPMK</sequence>
<feature type="compositionally biased region" description="Acidic residues" evidence="1">
    <location>
        <begin position="86"/>
        <end position="96"/>
    </location>
</feature>
<feature type="domain" description="CAP-Gly" evidence="2">
    <location>
        <begin position="25"/>
        <end position="67"/>
    </location>
</feature>
<dbReference type="SMART" id="SM01052">
    <property type="entry name" value="CAP_GLY"/>
    <property type="match status" value="1"/>
</dbReference>
<dbReference type="InterPro" id="IPR028750">
    <property type="entry name" value="CEP350/CC187"/>
</dbReference>
<dbReference type="PANTHER" id="PTHR13958:SF3">
    <property type="entry name" value="CAP-GLY DOMAIN-CONTAINING PROTEIN-RELATED"/>
    <property type="match status" value="1"/>
</dbReference>
<dbReference type="AlphaFoldDB" id="A0A7K5FJ61"/>
<comment type="caution">
    <text evidence="3">The sequence shown here is derived from an EMBL/GenBank/DDBJ whole genome shotgun (WGS) entry which is preliminary data.</text>
</comment>
<organism evidence="3 4">
    <name type="scientific">Probosciger aterrimus</name>
    <name type="common">Palm cockatoo</name>
    <dbReference type="NCBI Taxonomy" id="141839"/>
    <lineage>
        <taxon>Eukaryota</taxon>
        <taxon>Metazoa</taxon>
        <taxon>Chordata</taxon>
        <taxon>Craniata</taxon>
        <taxon>Vertebrata</taxon>
        <taxon>Euteleostomi</taxon>
        <taxon>Archelosauria</taxon>
        <taxon>Archosauria</taxon>
        <taxon>Dinosauria</taxon>
        <taxon>Saurischia</taxon>
        <taxon>Theropoda</taxon>
        <taxon>Coelurosauria</taxon>
        <taxon>Aves</taxon>
        <taxon>Neognathae</taxon>
        <taxon>Neoaves</taxon>
        <taxon>Telluraves</taxon>
        <taxon>Australaves</taxon>
        <taxon>Psittaciformes</taxon>
        <taxon>Cacatuidae</taxon>
        <taxon>Probosciger</taxon>
    </lineage>
</organism>
<keyword evidence="4" id="KW-1185">Reference proteome</keyword>
<evidence type="ECO:0000313" key="3">
    <source>
        <dbReference type="EMBL" id="NWS44931.1"/>
    </source>
</evidence>
<dbReference type="OrthoDB" id="306254at2759"/>
<dbReference type="GO" id="GO:0034453">
    <property type="term" value="P:microtubule anchoring"/>
    <property type="evidence" value="ECO:0007669"/>
    <property type="project" value="InterPro"/>
</dbReference>
<name>A0A7K5FJ61_PROAR</name>
<feature type="non-terminal residue" evidence="3">
    <location>
        <position position="1"/>
    </location>
</feature>
<gene>
    <name evidence="3" type="primary">Cep350_2</name>
    <name evidence="3" type="ORF">PROATE_R15480</name>
</gene>